<feature type="signal peptide" evidence="1">
    <location>
        <begin position="1"/>
        <end position="18"/>
    </location>
</feature>
<evidence type="ECO:0000313" key="4">
    <source>
        <dbReference type="Proteomes" id="UP000294853"/>
    </source>
</evidence>
<accession>A0A4P7IEH2</accession>
<evidence type="ECO:0000256" key="1">
    <source>
        <dbReference type="SAM" id="SignalP"/>
    </source>
</evidence>
<dbReference type="KEGG" id="nsn:EXE58_09330"/>
<evidence type="ECO:0000313" key="3">
    <source>
        <dbReference type="EMBL" id="QBX55634.1"/>
    </source>
</evidence>
<gene>
    <name evidence="3" type="ORF">EXE58_09330</name>
</gene>
<keyword evidence="1" id="KW-0732">Signal</keyword>
<organism evidence="3 4">
    <name type="scientific">Nocardioides seonyuensis</name>
    <dbReference type="NCBI Taxonomy" id="2518371"/>
    <lineage>
        <taxon>Bacteria</taxon>
        <taxon>Bacillati</taxon>
        <taxon>Actinomycetota</taxon>
        <taxon>Actinomycetes</taxon>
        <taxon>Propionibacteriales</taxon>
        <taxon>Nocardioidaceae</taxon>
        <taxon>Nocardioides</taxon>
    </lineage>
</organism>
<reference evidence="3 4" key="1">
    <citation type="submission" date="2019-03" db="EMBL/GenBank/DDBJ databases">
        <title>Three New Species of Nocardioides, Nocardioides euryhalodurans sp. nov., Nocardioides seonyuensis sp. nov. and Nocardioides eburneoflavus sp. nov. Iolated from Soil.</title>
        <authorList>
            <person name="Roh S.G."/>
            <person name="Lee C."/>
            <person name="Kim M.-K."/>
            <person name="Kim S.B."/>
        </authorList>
    </citation>
    <scope>NUCLEOTIDE SEQUENCE [LARGE SCALE GENOMIC DNA]</scope>
    <source>
        <strain evidence="3 4">MMS17-SY207-3</strain>
    </source>
</reference>
<dbReference type="OrthoDB" id="4953662at2"/>
<dbReference type="EMBL" id="CP038436">
    <property type="protein sequence ID" value="QBX55634.1"/>
    <property type="molecule type" value="Genomic_DNA"/>
</dbReference>
<feature type="domain" description="SpaA-like prealbumin fold" evidence="2">
    <location>
        <begin position="267"/>
        <end position="363"/>
    </location>
</feature>
<protein>
    <recommendedName>
        <fullName evidence="2">SpaA-like prealbumin fold domain-containing protein</fullName>
    </recommendedName>
</protein>
<dbReference type="Proteomes" id="UP000294853">
    <property type="component" value="Chromosome"/>
</dbReference>
<sequence>MAALLVLPVLAAVQVVAAAPAEAVLVAGFEIDGNTPDGAEAGVDWDTPVGTRADDPVGNIDTTTFKGSKEFEHPSTWERGVGLAPNQDDISAVYFHDAIVDGDIWGYVGFRRYTTTGVTNFDVEFNKLPNATATTYLPVRSVGDVMVRFEQDGNNAFELTAAWFWTRVSSSDWGSGCIEVPGYTPRSGWCAESITSIPFTGATGEDGHFAEGAFNFSSLLDQANPGATCAGGDFGTMNLRSFTGNANESALKDYVEPLAIDVDDTCGELEIYKVDQFGDPVPGATFSISPNPIPGETGTLVVTDGGAGDPDSTADGAIVIDPATPGTYTVIETAAPPGYELVQPESARTWTVTVGESGQGSVNVPLSVQNRLYFEPPSILNEPDYDVDYNWEVTKSVADPSTVDVPEGTPATFTYTVLLRALQATRTDYGGTITLDNPNDHGMRGTLSVGIDGGSACTIDTVTDLDDDPTNGFQVAMPAGERVLTYSCTVAPDAEPPSGTTATIAWNPMTYPQPPADPAPTYTRSDSSPFTIDQRVDEQTTVTDVFDSDAGTTRTWGPFDWHDVRNPDATPPHTIVVATYTRTVAGVPGECNPYDNLVSESADGTTDTERVNVCVGRDLTITKDARLGFQRDLLWSIKKGGPGTVFTGEDANGVLQRMVRYTIDITARGKSDTQFGLSGTIHLDNPNEWPVTGTITDTVVIDGATITCDVDGADVGGADGHQVTVPANAVDHELTYSCAGVEEGDYVGKNTVTFDYSADSHEYPDADDTATRTVDVEVVGDPEPAHQKVTITDLLDGNDVTGALPQSEFDWTTVNGMDDNTQRVPYDVLLGTTADKCTDHTNVVSIDGLTYPGTSDGHTVTVCSPGVGKTVEADYGQKQLWDLAKQVDKTQVEISEGGTATFNYTVKATPGAVVDDGTSSWSGQLSVHNPSTTTALTVDVKDLPSVTGWTCQLLDDGSAVEVLPGATLLVDYECSGTGHPSGKNTVEVAFDQDQVVKKTVDVTFDPRAAVSDSVVEVWDDKTNPGQPPVLLGEADASDPESWTFEYAVVKSGVAGACTTYTNTAVVLLEATDPDPTAQAKAELCVEKPLTIEVSAEGRYGVTYPWTIDKEVDQTRVEVDEATGEATFDYTVTVRAGEEQPAGWTMDGSIEVSNPNGYTGGAITLTDADVTTDLGGGATCTATLPAPPVVPVASGGGAGTLVVPFTCTFTGEPATSGTVSATVTWDPAGSGEVATASDTGAVELSVGQETHRTVDVIDDKTDPANPVVLEEDLTWSSGLVKSYEYSLTLPGTPGECVDHTNTAVVDLTPGQGTSTTAFDEQGNPQDEQTVAVCVESPLGAEVDAEADLARAYAWSIDKSVDATQRNVDASGTATFRYTVVARAGDATDSGWRMSGSVELTNPNTYPGGDITADVSAASDVGGGATCTVAGGEDVVVPAAADGSGSRTLPVTCSFSSKPASSGSLTVTATWDPAGEAATASVSDSAPVSFAVRSETNKVVDVVDDKTRPGERVVLEEVVVWSQGLVKTYTYDLALAGGAAGACVAYTNTAAVDLTEGVDPTASATTSVCVPVVVTPPPPPAPPEVLPAEAFGKAVGNVRATCQGTVRASLKNRSGVRVTYRLRVGKKVHRIEVRSLQNKKFRTSGKARAKVTLKLGTRVLDRIRVPARCALPEVLPATGLRAAQVKARIDHQASLMRGH</sequence>
<dbReference type="Gene3D" id="2.60.40.10">
    <property type="entry name" value="Immunoglobulins"/>
    <property type="match status" value="1"/>
</dbReference>
<dbReference type="RefSeq" id="WP_135267625.1">
    <property type="nucleotide sequence ID" value="NZ_CP038436.1"/>
</dbReference>
<dbReference type="Pfam" id="PF17802">
    <property type="entry name" value="SpaA"/>
    <property type="match status" value="1"/>
</dbReference>
<dbReference type="GO" id="GO:0005975">
    <property type="term" value="P:carbohydrate metabolic process"/>
    <property type="evidence" value="ECO:0007669"/>
    <property type="project" value="UniProtKB-ARBA"/>
</dbReference>
<evidence type="ECO:0000259" key="2">
    <source>
        <dbReference type="Pfam" id="PF17802"/>
    </source>
</evidence>
<feature type="chain" id="PRO_5020749252" description="SpaA-like prealbumin fold domain-containing protein" evidence="1">
    <location>
        <begin position="19"/>
        <end position="1697"/>
    </location>
</feature>
<dbReference type="InterPro" id="IPR013783">
    <property type="entry name" value="Ig-like_fold"/>
</dbReference>
<keyword evidence="4" id="KW-1185">Reference proteome</keyword>
<proteinExistence type="predicted"/>
<dbReference type="InterPro" id="IPR041033">
    <property type="entry name" value="SpaA_PFL_dom_1"/>
</dbReference>
<name>A0A4P7IEH2_9ACTN</name>